<protein>
    <recommendedName>
        <fullName evidence="4">Transposase</fullName>
    </recommendedName>
</protein>
<comment type="caution">
    <text evidence="2">The sequence shown here is derived from an EMBL/GenBank/DDBJ whole genome shotgun (WGS) entry which is preliminary data.</text>
</comment>
<gene>
    <name evidence="2" type="ORF">NSPZN2_100452</name>
</gene>
<evidence type="ECO:0008006" key="4">
    <source>
        <dbReference type="Google" id="ProtNLM"/>
    </source>
</evidence>
<keyword evidence="3" id="KW-1185">Reference proteome</keyword>
<proteinExistence type="predicted"/>
<reference evidence="2 3" key="1">
    <citation type="submission" date="2021-02" db="EMBL/GenBank/DDBJ databases">
        <authorList>
            <person name="Han P."/>
        </authorList>
    </citation>
    <scope>NUCLEOTIDE SEQUENCE [LARGE SCALE GENOMIC DNA]</scope>
    <source>
        <strain evidence="2">Candidatus Nitrospira sp. ZN2</strain>
    </source>
</reference>
<dbReference type="Proteomes" id="UP000675880">
    <property type="component" value="Unassembled WGS sequence"/>
</dbReference>
<feature type="compositionally biased region" description="Basic and acidic residues" evidence="1">
    <location>
        <begin position="21"/>
        <end position="46"/>
    </location>
</feature>
<evidence type="ECO:0000313" key="2">
    <source>
        <dbReference type="EMBL" id="CAE6733034.1"/>
    </source>
</evidence>
<organism evidence="2 3">
    <name type="scientific">Nitrospira defluvii</name>
    <dbReference type="NCBI Taxonomy" id="330214"/>
    <lineage>
        <taxon>Bacteria</taxon>
        <taxon>Pseudomonadati</taxon>
        <taxon>Nitrospirota</taxon>
        <taxon>Nitrospiria</taxon>
        <taxon>Nitrospirales</taxon>
        <taxon>Nitrospiraceae</taxon>
        <taxon>Nitrospira</taxon>
    </lineage>
</organism>
<sequence>MRRNVDEERTTSHPSLLGLEDVDRDRAKDGTQGDGSNHELQDSDKCRIEDVHGAPLKDWVPSGWPC</sequence>
<name>A0ABM8R4S4_9BACT</name>
<feature type="region of interest" description="Disordered" evidence="1">
    <location>
        <begin position="1"/>
        <end position="46"/>
    </location>
</feature>
<evidence type="ECO:0000313" key="3">
    <source>
        <dbReference type="Proteomes" id="UP000675880"/>
    </source>
</evidence>
<accession>A0ABM8R4S4</accession>
<dbReference type="EMBL" id="CAJNBJ010000002">
    <property type="protein sequence ID" value="CAE6733034.1"/>
    <property type="molecule type" value="Genomic_DNA"/>
</dbReference>
<evidence type="ECO:0000256" key="1">
    <source>
        <dbReference type="SAM" id="MobiDB-lite"/>
    </source>
</evidence>
<feature type="compositionally biased region" description="Basic and acidic residues" evidence="1">
    <location>
        <begin position="1"/>
        <end position="11"/>
    </location>
</feature>